<sequence length="212" mass="24418">MKLREVLNNYSEEPITRQLILSILKDFKRPNDKINELVKSELLTTVKRGLYVPGPKSKVAAPELFLIANHLWGPSYISMESALSYWGYIPERVYETSSITIKNTRVFNTKIGRFSFTHADFPHYSFGLKTIQLTPKQSIMIGSPEKAICDKIITTSGILLRSTNQVIDFLIEDMRMEEEKLKELDLSEISNWIDNLPKKNSIKMLIKTLYSL</sequence>
<comment type="caution">
    <text evidence="1">The sequence shown here is derived from an EMBL/GenBank/DDBJ whole genome shotgun (WGS) entry which is preliminary data.</text>
</comment>
<name>A0A420W4M4_9SPHI</name>
<dbReference type="EMBL" id="RBWS01000001">
    <property type="protein sequence ID" value="RKO73500.1"/>
    <property type="molecule type" value="Genomic_DNA"/>
</dbReference>
<protein>
    <recommendedName>
        <fullName evidence="3">Transcriptional regulator</fullName>
    </recommendedName>
</protein>
<proteinExistence type="predicted"/>
<gene>
    <name evidence="1" type="ORF">D7322_02250</name>
</gene>
<evidence type="ECO:0000313" key="1">
    <source>
        <dbReference type="EMBL" id="RKO73500.1"/>
    </source>
</evidence>
<accession>A0A420W4M4</accession>
<organism evidence="1 2">
    <name type="scientific">Sphingobacterium puteale</name>
    <dbReference type="NCBI Taxonomy" id="2420510"/>
    <lineage>
        <taxon>Bacteria</taxon>
        <taxon>Pseudomonadati</taxon>
        <taxon>Bacteroidota</taxon>
        <taxon>Sphingobacteriia</taxon>
        <taxon>Sphingobacteriales</taxon>
        <taxon>Sphingobacteriaceae</taxon>
        <taxon>Sphingobacterium</taxon>
    </lineage>
</organism>
<dbReference type="OrthoDB" id="9798269at2"/>
<dbReference type="AlphaFoldDB" id="A0A420W4M4"/>
<dbReference type="RefSeq" id="WP_121120888.1">
    <property type="nucleotide sequence ID" value="NZ_RBWS01000001.1"/>
</dbReference>
<dbReference type="Proteomes" id="UP000282423">
    <property type="component" value="Unassembled WGS sequence"/>
</dbReference>
<keyword evidence="2" id="KW-1185">Reference proteome</keyword>
<evidence type="ECO:0000313" key="2">
    <source>
        <dbReference type="Proteomes" id="UP000282423"/>
    </source>
</evidence>
<reference evidence="1 2" key="1">
    <citation type="submission" date="2018-10" db="EMBL/GenBank/DDBJ databases">
        <title>Sphingobacterium sp. M05W1-28.</title>
        <authorList>
            <person name="Cai H."/>
        </authorList>
    </citation>
    <scope>NUCLEOTIDE SEQUENCE [LARGE SCALE GENOMIC DNA]</scope>
    <source>
        <strain evidence="1 2">M05W1-28</strain>
    </source>
</reference>
<evidence type="ECO:0008006" key="3">
    <source>
        <dbReference type="Google" id="ProtNLM"/>
    </source>
</evidence>